<sequence length="177" mass="19805">MALSHTAFIRVFNSIYQQAPRVPAPDKADFVGYFISWHDCVEAHHRYEEEAFIPNVDKAAGQTGFLHEAIEEYKGASSSPPELLSIMESFQDALHAHFVSEPAAIAALARHSTLGLVFNALPVFYLNMNHAEFEGGVWDGIFPSFKGTGRALLTRGIPMWHTQRWRFASCTPDGRLK</sequence>
<evidence type="ECO:0000313" key="1">
    <source>
        <dbReference type="EMBL" id="KAK8132256.1"/>
    </source>
</evidence>
<name>A0AAW0RBV0_9PEZI</name>
<protein>
    <recommendedName>
        <fullName evidence="3">Hemerythrin-like domain-containing protein</fullName>
    </recommendedName>
</protein>
<dbReference type="AlphaFoldDB" id="A0AAW0RBV0"/>
<organism evidence="1 2">
    <name type="scientific">Apiospora kogelbergensis</name>
    <dbReference type="NCBI Taxonomy" id="1337665"/>
    <lineage>
        <taxon>Eukaryota</taxon>
        <taxon>Fungi</taxon>
        <taxon>Dikarya</taxon>
        <taxon>Ascomycota</taxon>
        <taxon>Pezizomycotina</taxon>
        <taxon>Sordariomycetes</taxon>
        <taxon>Xylariomycetidae</taxon>
        <taxon>Amphisphaeriales</taxon>
        <taxon>Apiosporaceae</taxon>
        <taxon>Apiospora</taxon>
    </lineage>
</organism>
<evidence type="ECO:0000313" key="2">
    <source>
        <dbReference type="Proteomes" id="UP001392437"/>
    </source>
</evidence>
<keyword evidence="2" id="KW-1185">Reference proteome</keyword>
<dbReference type="PANTHER" id="PTHR38048">
    <property type="entry name" value="EXPRESSED PROTEIN"/>
    <property type="match status" value="1"/>
</dbReference>
<evidence type="ECO:0008006" key="3">
    <source>
        <dbReference type="Google" id="ProtNLM"/>
    </source>
</evidence>
<gene>
    <name evidence="1" type="ORF">PG999_000429</name>
</gene>
<comment type="caution">
    <text evidence="1">The sequence shown here is derived from an EMBL/GenBank/DDBJ whole genome shotgun (WGS) entry which is preliminary data.</text>
</comment>
<dbReference type="Proteomes" id="UP001392437">
    <property type="component" value="Unassembled WGS sequence"/>
</dbReference>
<dbReference type="EMBL" id="JAQQWP010000001">
    <property type="protein sequence ID" value="KAK8132256.1"/>
    <property type="molecule type" value="Genomic_DNA"/>
</dbReference>
<reference evidence="1 2" key="1">
    <citation type="submission" date="2023-01" db="EMBL/GenBank/DDBJ databases">
        <title>Analysis of 21 Apiospora genomes using comparative genomics revels a genus with tremendous synthesis potential of carbohydrate active enzymes and secondary metabolites.</title>
        <authorList>
            <person name="Sorensen T."/>
        </authorList>
    </citation>
    <scope>NUCLEOTIDE SEQUENCE [LARGE SCALE GENOMIC DNA]</scope>
    <source>
        <strain evidence="1 2">CBS 117206</strain>
    </source>
</reference>
<proteinExistence type="predicted"/>
<accession>A0AAW0RBV0</accession>
<dbReference type="InterPro" id="IPR053206">
    <property type="entry name" value="Dimeric_xanthone_biosynth"/>
</dbReference>
<dbReference type="PANTHER" id="PTHR38048:SF2">
    <property type="entry name" value="HEMERYTHRIN-LIKE DOMAIN-CONTAINING PROTEIN"/>
    <property type="match status" value="1"/>
</dbReference>